<name>A0ABU5H7X9_9BACT</name>
<sequence length="195" mass="21847">MRHLLMLVVLLPWFSAEAEEWEARRRRSGRYESQSNWRHVAPTLGLHLGSVVLSDYHLVPSEEQVGIGGVWLGLAFHPSPRRASPFVAFGTELNVVGNSFEGTFFEGVPQLRAGIALMNEDGVFPIDLELYGLGGYRFGNGLRPGTVRVGAGLSIPAFAVAQYQAYKIPFIPWMVEVFYDMSRQQEVGFRVGYHF</sequence>
<protein>
    <recommendedName>
        <fullName evidence="3">Outer membrane protein beta-barrel domain-containing protein</fullName>
    </recommendedName>
</protein>
<evidence type="ECO:0000313" key="2">
    <source>
        <dbReference type="Proteomes" id="UP001291309"/>
    </source>
</evidence>
<evidence type="ECO:0008006" key="3">
    <source>
        <dbReference type="Google" id="ProtNLM"/>
    </source>
</evidence>
<proteinExistence type="predicted"/>
<gene>
    <name evidence="1" type="ORF">SYV04_24445</name>
</gene>
<dbReference type="Proteomes" id="UP001291309">
    <property type="component" value="Unassembled WGS sequence"/>
</dbReference>
<comment type="caution">
    <text evidence="1">The sequence shown here is derived from an EMBL/GenBank/DDBJ whole genome shotgun (WGS) entry which is preliminary data.</text>
</comment>
<dbReference type="EMBL" id="JAXIVS010000008">
    <property type="protein sequence ID" value="MDY7229565.1"/>
    <property type="molecule type" value="Genomic_DNA"/>
</dbReference>
<organism evidence="1 2">
    <name type="scientific">Hyalangium rubrum</name>
    <dbReference type="NCBI Taxonomy" id="3103134"/>
    <lineage>
        <taxon>Bacteria</taxon>
        <taxon>Pseudomonadati</taxon>
        <taxon>Myxococcota</taxon>
        <taxon>Myxococcia</taxon>
        <taxon>Myxococcales</taxon>
        <taxon>Cystobacterineae</taxon>
        <taxon>Archangiaceae</taxon>
        <taxon>Hyalangium</taxon>
    </lineage>
</organism>
<keyword evidence="2" id="KW-1185">Reference proteome</keyword>
<accession>A0ABU5H7X9</accession>
<dbReference type="RefSeq" id="WP_321548286.1">
    <property type="nucleotide sequence ID" value="NZ_JAXIVS010000008.1"/>
</dbReference>
<reference evidence="1 2" key="1">
    <citation type="submission" date="2023-12" db="EMBL/GenBank/DDBJ databases">
        <title>the genome sequence of Hyalangium sp. s54d21.</title>
        <authorList>
            <person name="Zhang X."/>
        </authorList>
    </citation>
    <scope>NUCLEOTIDE SEQUENCE [LARGE SCALE GENOMIC DNA]</scope>
    <source>
        <strain evidence="2">s54d21</strain>
    </source>
</reference>
<evidence type="ECO:0000313" key="1">
    <source>
        <dbReference type="EMBL" id="MDY7229565.1"/>
    </source>
</evidence>